<dbReference type="KEGG" id="pace:A6070_02835"/>
<feature type="compositionally biased region" description="Polar residues" evidence="1">
    <location>
        <begin position="53"/>
        <end position="62"/>
    </location>
</feature>
<evidence type="ECO:0000313" key="2">
    <source>
        <dbReference type="EMBL" id="APG25117.1"/>
    </source>
</evidence>
<reference evidence="2 3" key="1">
    <citation type="journal article" date="2017" name="Genome Announc.">
        <title>Complete Genome Sequences of Two Acetylene-Fermenting Pelobacter acetylenicus Strains.</title>
        <authorList>
            <person name="Sutton J.M."/>
            <person name="Baesman S.M."/>
            <person name="Fierst J.L."/>
            <person name="Poret-Peterson A.T."/>
            <person name="Oremland R.S."/>
            <person name="Dunlap D.S."/>
            <person name="Akob D.M."/>
        </authorList>
    </citation>
    <scope>NUCLEOTIDE SEQUENCE [LARGE SCALE GENOMIC DNA]</scope>
    <source>
        <strain evidence="2 3">DSM 3247</strain>
    </source>
</reference>
<dbReference type="RefSeq" id="WP_072286966.1">
    <property type="nucleotide sequence ID" value="NZ_CP015455.1"/>
</dbReference>
<evidence type="ECO:0000256" key="1">
    <source>
        <dbReference type="SAM" id="MobiDB-lite"/>
    </source>
</evidence>
<dbReference type="EMBL" id="CP015518">
    <property type="protein sequence ID" value="APG25117.1"/>
    <property type="molecule type" value="Genomic_DNA"/>
</dbReference>
<accession>A0A1L3GGP5</accession>
<dbReference type="OrthoDB" id="5387402at2"/>
<name>A0A1L3GGP5_SYNAC</name>
<protein>
    <submittedName>
        <fullName evidence="2">Uncharacterized protein</fullName>
    </submittedName>
</protein>
<dbReference type="Proteomes" id="UP000182264">
    <property type="component" value="Chromosome"/>
</dbReference>
<dbReference type="AlphaFoldDB" id="A0A1L3GGP5"/>
<organism evidence="2 3">
    <name type="scientific">Syntrophotalea acetylenica</name>
    <name type="common">Pelobacter acetylenicus</name>
    <dbReference type="NCBI Taxonomy" id="29542"/>
    <lineage>
        <taxon>Bacteria</taxon>
        <taxon>Pseudomonadati</taxon>
        <taxon>Thermodesulfobacteriota</taxon>
        <taxon>Desulfuromonadia</taxon>
        <taxon>Desulfuromonadales</taxon>
        <taxon>Syntrophotaleaceae</taxon>
        <taxon>Syntrophotalea</taxon>
    </lineage>
</organism>
<keyword evidence="3" id="KW-1185">Reference proteome</keyword>
<proteinExistence type="predicted"/>
<feature type="region of interest" description="Disordered" evidence="1">
    <location>
        <begin position="45"/>
        <end position="74"/>
    </location>
</feature>
<sequence length="197" mass="21982">MKDRNVNSYNLSYARQLLDAMAPTRKPASKIDQPTDTRPYVRLMPVQKPGNGEQATRPTETVSAEKTRPALTEPSENFPDWESCIAWCIGITSAEAAFVVDSQGFIIATRGRIPSHGFECTGAELVFTMDQLERIDPEAGKLLWIDLDFNQRRLVGFITPVQNNEYFIVGLVAPDPAYNILKPSISKHIVKSLPSMN</sequence>
<evidence type="ECO:0000313" key="3">
    <source>
        <dbReference type="Proteomes" id="UP000182264"/>
    </source>
</evidence>
<gene>
    <name evidence="2" type="ORF">A7E75_08860</name>
</gene>
<dbReference type="STRING" id="29542.A6070_02835"/>